<dbReference type="Gene3D" id="1.10.443.10">
    <property type="entry name" value="Intergrase catalytic core"/>
    <property type="match status" value="1"/>
</dbReference>
<dbReference type="RefSeq" id="WP_225399587.1">
    <property type="nucleotide sequence ID" value="NZ_JAYJJQ010000003.1"/>
</dbReference>
<dbReference type="InterPro" id="IPR013762">
    <property type="entry name" value="Integrase-like_cat_sf"/>
</dbReference>
<gene>
    <name evidence="3" type="ORF">K5L39_03680</name>
    <name evidence="4" type="ORF">K5L39_03745</name>
</gene>
<evidence type="ECO:0000313" key="5">
    <source>
        <dbReference type="Proteomes" id="UP001299283"/>
    </source>
</evidence>
<accession>A0ABU5YT36</accession>
<proteinExistence type="predicted"/>
<keyword evidence="5" id="KW-1185">Reference proteome</keyword>
<feature type="region of interest" description="Disordered" evidence="2">
    <location>
        <begin position="1"/>
        <end position="20"/>
    </location>
</feature>
<dbReference type="InterPro" id="IPR011010">
    <property type="entry name" value="DNA_brk_join_enz"/>
</dbReference>
<dbReference type="Proteomes" id="UP001299283">
    <property type="component" value="Unassembled WGS sequence"/>
</dbReference>
<reference evidence="3 5" key="1">
    <citation type="submission" date="2023-12" db="EMBL/GenBank/DDBJ databases">
        <title>Description of new species of Mycobacterium terrae complex isolated from sewage at the Sao Paulo Zoological Park Foundation in Brazil.</title>
        <authorList>
            <person name="Romagnoli C.L."/>
            <person name="Conceicao E.C."/>
            <person name="Machado E."/>
            <person name="Barreto L.B.P.F."/>
            <person name="Sharma A."/>
            <person name="Silva N.M."/>
            <person name="Marques L.E."/>
            <person name="Juliana M.A."/>
            <person name="Lourenco M.C.S."/>
            <person name="Digiampietri L.A."/>
            <person name="Suffys P.N."/>
            <person name="Viana-Niero C."/>
        </authorList>
    </citation>
    <scope>NUCLEOTIDE SEQUENCE [LARGE SCALE GENOMIC DNA]</scope>
    <source>
        <strain evidence="3 5">MYC017</strain>
    </source>
</reference>
<organism evidence="3 5">
    <name type="scientific">[Mycobacterium] vasticus</name>
    <dbReference type="NCBI Taxonomy" id="2875777"/>
    <lineage>
        <taxon>Bacteria</taxon>
        <taxon>Bacillati</taxon>
        <taxon>Actinomycetota</taxon>
        <taxon>Actinomycetes</taxon>
        <taxon>Mycobacteriales</taxon>
        <taxon>Mycobacteriaceae</taxon>
        <taxon>Mycolicibacter</taxon>
    </lineage>
</organism>
<comment type="caution">
    <text evidence="3">The sequence shown here is derived from an EMBL/GenBank/DDBJ whole genome shotgun (WGS) entry which is preliminary data.</text>
</comment>
<evidence type="ECO:0000313" key="3">
    <source>
        <dbReference type="EMBL" id="MEB3068276.1"/>
    </source>
</evidence>
<dbReference type="EMBL" id="JAYJJQ010000003">
    <property type="protein sequence ID" value="MEB3068287.1"/>
    <property type="molecule type" value="Genomic_DNA"/>
</dbReference>
<evidence type="ECO:0000313" key="4">
    <source>
        <dbReference type="EMBL" id="MEB3068287.1"/>
    </source>
</evidence>
<evidence type="ECO:0000256" key="1">
    <source>
        <dbReference type="ARBA" id="ARBA00023172"/>
    </source>
</evidence>
<evidence type="ECO:0000256" key="2">
    <source>
        <dbReference type="SAM" id="MobiDB-lite"/>
    </source>
</evidence>
<name>A0ABU5YT36_9MYCO</name>
<protein>
    <submittedName>
        <fullName evidence="3">Site-specific integrase</fullName>
    </submittedName>
</protein>
<dbReference type="SUPFAM" id="SSF56349">
    <property type="entry name" value="DNA breaking-rejoining enzymes"/>
    <property type="match status" value="1"/>
</dbReference>
<keyword evidence="1" id="KW-0233">DNA recombination</keyword>
<dbReference type="EMBL" id="JAYJJQ010000003">
    <property type="protein sequence ID" value="MEB3068276.1"/>
    <property type="molecule type" value="Genomic_DNA"/>
</dbReference>
<sequence>MTSTIATTAPDAQRRSPFTGADICGEAGLTLPDRTPRPVFNDDLWDFTDVIGLPVQMALYRRRFDFTTITDPRWRLVAKELILALLVPTHDAVVGLPRAYRTALQLTSCYSRLYEAGKFFGWLDQRGITTLAELDTHLCEQYLAFRRYVVDADGVVVGEQSAGVRRAAAQMIVDLVDYRDLFTSDRVPADLRPWGGATASAVAEMPSGRQGNKTPAVRAEVLQPMLAAALHLVQALGPHVVELNRQIREIDNVWATGAPGLRHRSPTMVSDIKRLLADHQATGTPLPMLEEHDVNRRLTTGWDASDPLLPVSTGVLARQAGYVQFWAKWMPALREPLIDTLSTVGVEKIFGRDAAEAPTADGTTLLPWTLPLHRSEAAALIGIARTAAIVVLAAASGMRASELMELRVGCRRVEEPIPGLKRYRVASKIIKGQGLGGTDDEWVVIEPVHQAIELIEALHDDPRSGALLLSRFSFRVRYLWFRAWVNSPAGARLGLAPIPDDPVALRMLRRTVALEMAHRPGGVLAAKLHLKHIAAATTEGYAARPGGAQSELLGEVNKLEADHKLELVLAEFRNYQQGILPAGPGARSLTEFFATIDAELNTEATAAPKIQRNDRDILNLLSKRAKALHLGPANYCWFTDPSRALCLKLAGTPSADRPMIGMCDSGRCPQATHHQHHRPVWAEHAERTKIFLGQLGKTRTTEHARLQADFDRAVRVITSIDTATRTSAPEEQA</sequence>